<evidence type="ECO:0000313" key="5">
    <source>
        <dbReference type="Proteomes" id="UP000682733"/>
    </source>
</evidence>
<dbReference type="Pfam" id="PF01436">
    <property type="entry name" value="NHL"/>
    <property type="match status" value="2"/>
</dbReference>
<protein>
    <submittedName>
        <fullName evidence="4">Uncharacterized protein</fullName>
    </submittedName>
</protein>
<dbReference type="SUPFAM" id="SSF63829">
    <property type="entry name" value="Calcium-dependent phosphotriesterase"/>
    <property type="match status" value="1"/>
</dbReference>
<dbReference type="EMBL" id="CAJOBA010051600">
    <property type="protein sequence ID" value="CAF4246403.1"/>
    <property type="molecule type" value="Genomic_DNA"/>
</dbReference>
<keyword evidence="2" id="KW-0472">Membrane</keyword>
<comment type="caution">
    <text evidence="4">The sequence shown here is derived from an EMBL/GenBank/DDBJ whole genome shotgun (WGS) entry which is preliminary data.</text>
</comment>
<dbReference type="InterPro" id="IPR011042">
    <property type="entry name" value="6-blade_b-propeller_TolB-like"/>
</dbReference>
<sequence length="116" mass="12780">MEYSRGQNQVGSPEDIAVDSELNVYVTDSSNNRLTEWSAPNYLQGENILGKSGGAGNGLEDLNHPLGLVVDKEDNLYLCDRDNLRVLKRTPGGNVSIFELTIVLVLVQNLFMITNI</sequence>
<dbReference type="EMBL" id="CAJNOK010029757">
    <property type="protein sequence ID" value="CAF1451775.1"/>
    <property type="molecule type" value="Genomic_DNA"/>
</dbReference>
<dbReference type="Gene3D" id="2.120.10.30">
    <property type="entry name" value="TolB, C-terminal domain"/>
    <property type="match status" value="1"/>
</dbReference>
<dbReference type="Proteomes" id="UP000682733">
    <property type="component" value="Unassembled WGS sequence"/>
</dbReference>
<dbReference type="Proteomes" id="UP000677228">
    <property type="component" value="Unassembled WGS sequence"/>
</dbReference>
<keyword evidence="2" id="KW-0812">Transmembrane</keyword>
<keyword evidence="1" id="KW-0677">Repeat</keyword>
<feature type="transmembrane region" description="Helical" evidence="2">
    <location>
        <begin position="95"/>
        <end position="113"/>
    </location>
</feature>
<accession>A0A8S2SWB7</accession>
<proteinExistence type="predicted"/>
<dbReference type="AlphaFoldDB" id="A0A8S2SWB7"/>
<reference evidence="4" key="1">
    <citation type="submission" date="2021-02" db="EMBL/GenBank/DDBJ databases">
        <authorList>
            <person name="Nowell W R."/>
        </authorList>
    </citation>
    <scope>NUCLEOTIDE SEQUENCE</scope>
</reference>
<evidence type="ECO:0000313" key="3">
    <source>
        <dbReference type="EMBL" id="CAF1451775.1"/>
    </source>
</evidence>
<evidence type="ECO:0000256" key="1">
    <source>
        <dbReference type="ARBA" id="ARBA00022737"/>
    </source>
</evidence>
<evidence type="ECO:0000313" key="4">
    <source>
        <dbReference type="EMBL" id="CAF4246403.1"/>
    </source>
</evidence>
<keyword evidence="2" id="KW-1133">Transmembrane helix</keyword>
<organism evidence="4 5">
    <name type="scientific">Didymodactylos carnosus</name>
    <dbReference type="NCBI Taxonomy" id="1234261"/>
    <lineage>
        <taxon>Eukaryota</taxon>
        <taxon>Metazoa</taxon>
        <taxon>Spiralia</taxon>
        <taxon>Gnathifera</taxon>
        <taxon>Rotifera</taxon>
        <taxon>Eurotatoria</taxon>
        <taxon>Bdelloidea</taxon>
        <taxon>Philodinida</taxon>
        <taxon>Philodinidae</taxon>
        <taxon>Didymodactylos</taxon>
    </lineage>
</organism>
<name>A0A8S2SWB7_9BILA</name>
<gene>
    <name evidence="3" type="ORF">OVA965_LOCUS34866</name>
    <name evidence="4" type="ORF">TMI583_LOCUS35811</name>
</gene>
<evidence type="ECO:0000256" key="2">
    <source>
        <dbReference type="SAM" id="Phobius"/>
    </source>
</evidence>
<dbReference type="InterPro" id="IPR001258">
    <property type="entry name" value="NHL_repeat"/>
</dbReference>